<evidence type="ECO:0000313" key="2">
    <source>
        <dbReference type="Proteomes" id="UP000229893"/>
    </source>
</evidence>
<organism evidence="1 2">
    <name type="scientific">Candidatus Liptonbacteria bacterium CG11_big_fil_rev_8_21_14_0_20_35_14</name>
    <dbReference type="NCBI Taxonomy" id="1974634"/>
    <lineage>
        <taxon>Bacteria</taxon>
        <taxon>Candidatus Liptoniibacteriota</taxon>
    </lineage>
</organism>
<gene>
    <name evidence="1" type="ORF">COV57_03145</name>
</gene>
<name>A0A2H0N714_9BACT</name>
<dbReference type="AlphaFoldDB" id="A0A2H0N714"/>
<dbReference type="Proteomes" id="UP000229893">
    <property type="component" value="Unassembled WGS sequence"/>
</dbReference>
<comment type="caution">
    <text evidence="1">The sequence shown here is derived from an EMBL/GenBank/DDBJ whole genome shotgun (WGS) entry which is preliminary data.</text>
</comment>
<dbReference type="EMBL" id="PCWO01000045">
    <property type="protein sequence ID" value="PIR04692.1"/>
    <property type="molecule type" value="Genomic_DNA"/>
</dbReference>
<reference evidence="1 2" key="1">
    <citation type="submission" date="2017-09" db="EMBL/GenBank/DDBJ databases">
        <title>Depth-based differentiation of microbial function through sediment-hosted aquifers and enrichment of novel symbionts in the deep terrestrial subsurface.</title>
        <authorList>
            <person name="Probst A.J."/>
            <person name="Ladd B."/>
            <person name="Jarett J.K."/>
            <person name="Geller-Mcgrath D.E."/>
            <person name="Sieber C.M."/>
            <person name="Emerson J.B."/>
            <person name="Anantharaman K."/>
            <person name="Thomas B.C."/>
            <person name="Malmstrom R."/>
            <person name="Stieglmeier M."/>
            <person name="Klingl A."/>
            <person name="Woyke T."/>
            <person name="Ryan C.M."/>
            <person name="Banfield J.F."/>
        </authorList>
    </citation>
    <scope>NUCLEOTIDE SEQUENCE [LARGE SCALE GENOMIC DNA]</scope>
    <source>
        <strain evidence="1">CG11_big_fil_rev_8_21_14_0_20_35_14</strain>
    </source>
</reference>
<evidence type="ECO:0000313" key="1">
    <source>
        <dbReference type="EMBL" id="PIR04692.1"/>
    </source>
</evidence>
<proteinExistence type="predicted"/>
<accession>A0A2H0N714</accession>
<sequence length="140" mass="15940">MRFTIILFLFFTNAYAEKIKISNNFKIEVNLKNWKYLSEFPLPEIKSTSVRAILNNNGEKGAYFVKSVSLLKKDNLPKTVCLKEFLNTNDICQIDSSSEAMSINKFLSSSGSYNIYETLNFKSKGISIAEVESLISKGWK</sequence>
<protein>
    <submittedName>
        <fullName evidence="1">Uncharacterized protein</fullName>
    </submittedName>
</protein>